<gene>
    <name evidence="2" type="ORF">TRIUR3_07343</name>
</gene>
<proteinExistence type="predicted"/>
<reference evidence="2" key="1">
    <citation type="journal article" date="2013" name="Nature">
        <title>Draft genome of the wheat A-genome progenitor Triticum urartu.</title>
        <authorList>
            <person name="Ling H.Q."/>
            <person name="Zhao S."/>
            <person name="Liu D."/>
            <person name="Wang J."/>
            <person name="Sun H."/>
            <person name="Zhang C."/>
            <person name="Fan H."/>
            <person name="Li D."/>
            <person name="Dong L."/>
            <person name="Tao Y."/>
            <person name="Gao C."/>
            <person name="Wu H."/>
            <person name="Li Y."/>
            <person name="Cui Y."/>
            <person name="Guo X."/>
            <person name="Zheng S."/>
            <person name="Wang B."/>
            <person name="Yu K."/>
            <person name="Liang Q."/>
            <person name="Yang W."/>
            <person name="Lou X."/>
            <person name="Chen J."/>
            <person name="Feng M."/>
            <person name="Jian J."/>
            <person name="Zhang X."/>
            <person name="Luo G."/>
            <person name="Jiang Y."/>
            <person name="Liu J."/>
            <person name="Wang Z."/>
            <person name="Sha Y."/>
            <person name="Zhang B."/>
            <person name="Wu H."/>
            <person name="Tang D."/>
            <person name="Shen Q."/>
            <person name="Xue P."/>
            <person name="Zou S."/>
            <person name="Wang X."/>
            <person name="Liu X."/>
            <person name="Wang F."/>
            <person name="Yang Y."/>
            <person name="An X."/>
            <person name="Dong Z."/>
            <person name="Zhang K."/>
            <person name="Zhang X."/>
            <person name="Luo M.C."/>
            <person name="Dvorak J."/>
            <person name="Tong Y."/>
            <person name="Wang J."/>
            <person name="Yang H."/>
            <person name="Li Z."/>
            <person name="Wang D."/>
            <person name="Zhang A."/>
            <person name="Wang J."/>
        </authorList>
    </citation>
    <scope>NUCLEOTIDE SEQUENCE</scope>
</reference>
<dbReference type="AlphaFoldDB" id="M7Z2M3"/>
<name>M7Z2M3_TRIUA</name>
<protein>
    <submittedName>
        <fullName evidence="2">Uncharacterized protein</fullName>
    </submittedName>
</protein>
<accession>M7Z2M3</accession>
<evidence type="ECO:0000256" key="1">
    <source>
        <dbReference type="SAM" id="MobiDB-lite"/>
    </source>
</evidence>
<sequence length="153" mass="16048">MANRHRSVFLVILAERDKDAAVSLVCVRADGDAPGAPQFSYKLAVEHTGSGARVTFELPVMKSSSLPAGTPWPDEFTSLSVPKAYLSDDIVPLNIHIDKHVAPPPPPAAAPTSPPLPPPPPPLPPAASATTAVKSAPIDQGSKKRKSTNPKKL</sequence>
<evidence type="ECO:0000313" key="2">
    <source>
        <dbReference type="EMBL" id="EMS54187.1"/>
    </source>
</evidence>
<dbReference type="EMBL" id="KD185242">
    <property type="protein sequence ID" value="EMS54187.1"/>
    <property type="molecule type" value="Genomic_DNA"/>
</dbReference>
<feature type="region of interest" description="Disordered" evidence="1">
    <location>
        <begin position="97"/>
        <end position="153"/>
    </location>
</feature>
<feature type="compositionally biased region" description="Pro residues" evidence="1">
    <location>
        <begin position="102"/>
        <end position="125"/>
    </location>
</feature>
<feature type="compositionally biased region" description="Basic residues" evidence="1">
    <location>
        <begin position="143"/>
        <end position="153"/>
    </location>
</feature>
<dbReference type="OMA" id="APQFSYK"/>
<dbReference type="STRING" id="4572.M7Z2M3"/>
<organism evidence="2">
    <name type="scientific">Triticum urartu</name>
    <name type="common">Red wild einkorn</name>
    <name type="synonym">Crithodium urartu</name>
    <dbReference type="NCBI Taxonomy" id="4572"/>
    <lineage>
        <taxon>Eukaryota</taxon>
        <taxon>Viridiplantae</taxon>
        <taxon>Streptophyta</taxon>
        <taxon>Embryophyta</taxon>
        <taxon>Tracheophyta</taxon>
        <taxon>Spermatophyta</taxon>
        <taxon>Magnoliopsida</taxon>
        <taxon>Liliopsida</taxon>
        <taxon>Poales</taxon>
        <taxon>Poaceae</taxon>
        <taxon>BOP clade</taxon>
        <taxon>Pooideae</taxon>
        <taxon>Triticodae</taxon>
        <taxon>Triticeae</taxon>
        <taxon>Triticinae</taxon>
        <taxon>Triticum</taxon>
    </lineage>
</organism>